<evidence type="ECO:0000313" key="12">
    <source>
        <dbReference type="Proteomes" id="UP001621714"/>
    </source>
</evidence>
<dbReference type="InterPro" id="IPR036108">
    <property type="entry name" value="4pyrrol_syn_uPrphyn_synt_sf"/>
</dbReference>
<comment type="similarity">
    <text evidence="2 9">Belongs to the uroporphyrinogen-III synthase family.</text>
</comment>
<dbReference type="InterPro" id="IPR003754">
    <property type="entry name" value="4pyrrol_synth_uPrphyn_synth"/>
</dbReference>
<dbReference type="EMBL" id="JBANFI010000002">
    <property type="protein sequence ID" value="MFK7160373.1"/>
    <property type="molecule type" value="Genomic_DNA"/>
</dbReference>
<evidence type="ECO:0000256" key="4">
    <source>
        <dbReference type="ARBA" id="ARBA00023239"/>
    </source>
</evidence>
<dbReference type="Gene3D" id="3.40.50.10090">
    <property type="match status" value="2"/>
</dbReference>
<dbReference type="PANTHER" id="PTHR38042">
    <property type="entry name" value="UROPORPHYRINOGEN-III SYNTHASE, CHLOROPLASTIC"/>
    <property type="match status" value="1"/>
</dbReference>
<proteinExistence type="inferred from homology"/>
<evidence type="ECO:0000256" key="6">
    <source>
        <dbReference type="ARBA" id="ARBA00037589"/>
    </source>
</evidence>
<dbReference type="CDD" id="cd06578">
    <property type="entry name" value="HemD"/>
    <property type="match status" value="1"/>
</dbReference>
<evidence type="ECO:0000256" key="5">
    <source>
        <dbReference type="ARBA" id="ARBA00023244"/>
    </source>
</evidence>
<comment type="catalytic activity">
    <reaction evidence="8 9">
        <text>hydroxymethylbilane = uroporphyrinogen III + H2O</text>
        <dbReference type="Rhea" id="RHEA:18965"/>
        <dbReference type="ChEBI" id="CHEBI:15377"/>
        <dbReference type="ChEBI" id="CHEBI:57308"/>
        <dbReference type="ChEBI" id="CHEBI:57845"/>
        <dbReference type="EC" id="4.2.1.75"/>
    </reaction>
</comment>
<dbReference type="Pfam" id="PF02602">
    <property type="entry name" value="HEM4"/>
    <property type="match status" value="1"/>
</dbReference>
<accession>A0ABW8PVQ6</accession>
<evidence type="ECO:0000256" key="8">
    <source>
        <dbReference type="ARBA" id="ARBA00048617"/>
    </source>
</evidence>
<gene>
    <name evidence="11" type="ORF">V6U78_04900</name>
</gene>
<evidence type="ECO:0000313" key="11">
    <source>
        <dbReference type="EMBL" id="MFK7160373.1"/>
    </source>
</evidence>
<dbReference type="InterPro" id="IPR039793">
    <property type="entry name" value="UROS/Hem4"/>
</dbReference>
<dbReference type="PANTHER" id="PTHR38042:SF1">
    <property type="entry name" value="UROPORPHYRINOGEN-III SYNTHASE, CHLOROPLASTIC"/>
    <property type="match status" value="1"/>
</dbReference>
<evidence type="ECO:0000256" key="1">
    <source>
        <dbReference type="ARBA" id="ARBA00004772"/>
    </source>
</evidence>
<evidence type="ECO:0000259" key="10">
    <source>
        <dbReference type="Pfam" id="PF02602"/>
    </source>
</evidence>
<sequence length="256" mass="28080">MLNKQAEPVPLQGVRVLTCRPEALAARLVQPLQAAGAEVENWPLQAIVPITLSGAERQKLLNLDHYTKIVLVSPSAVQLFVELAEDYWPQWPLGVEWFTVGAGSAEFLARVGLEAQYPEQGDRSEDLLALPALQQLQGEKILLVKGKGGRTQLIEQLTEAGAQVEPLVLYQREPLHWPAAEVARVKDFDYLVFTNGEALKVCPLEAEKSHLPLLVPSERIAQLAFAQGWQRVINTQGAGAAAILQALCEAQTNQET</sequence>
<evidence type="ECO:0000256" key="2">
    <source>
        <dbReference type="ARBA" id="ARBA00008133"/>
    </source>
</evidence>
<dbReference type="EC" id="4.2.1.75" evidence="3 9"/>
<comment type="caution">
    <text evidence="11">The sequence shown here is derived from an EMBL/GenBank/DDBJ whole genome shotgun (WGS) entry which is preliminary data.</text>
</comment>
<keyword evidence="12" id="KW-1185">Reference proteome</keyword>
<keyword evidence="5 9" id="KW-0627">Porphyrin biosynthesis</keyword>
<evidence type="ECO:0000256" key="9">
    <source>
        <dbReference type="RuleBase" id="RU366031"/>
    </source>
</evidence>
<evidence type="ECO:0000256" key="7">
    <source>
        <dbReference type="ARBA" id="ARBA00040167"/>
    </source>
</evidence>
<protein>
    <recommendedName>
        <fullName evidence="7 9">Uroporphyrinogen-III synthase</fullName>
        <ecNumber evidence="3 9">4.2.1.75</ecNumber>
    </recommendedName>
</protein>
<dbReference type="Proteomes" id="UP001621714">
    <property type="component" value="Unassembled WGS sequence"/>
</dbReference>
<dbReference type="SUPFAM" id="SSF69618">
    <property type="entry name" value="HemD-like"/>
    <property type="match status" value="1"/>
</dbReference>
<evidence type="ECO:0000256" key="3">
    <source>
        <dbReference type="ARBA" id="ARBA00013109"/>
    </source>
</evidence>
<dbReference type="GO" id="GO:0004852">
    <property type="term" value="F:uroporphyrinogen-III synthase activity"/>
    <property type="evidence" value="ECO:0007669"/>
    <property type="project" value="UniProtKB-EC"/>
</dbReference>
<organism evidence="11 12">
    <name type="scientific">Marinospirillum alkalitolerans</name>
    <dbReference type="NCBI Taxonomy" id="3123374"/>
    <lineage>
        <taxon>Bacteria</taxon>
        <taxon>Pseudomonadati</taxon>
        <taxon>Pseudomonadota</taxon>
        <taxon>Gammaproteobacteria</taxon>
        <taxon>Oceanospirillales</taxon>
        <taxon>Oceanospirillaceae</taxon>
        <taxon>Marinospirillum</taxon>
    </lineage>
</organism>
<reference evidence="11 12" key="1">
    <citation type="submission" date="2024-02" db="EMBL/GenBank/DDBJ databases">
        <title>Marinospirillum sp. MEB 164 isolated from Lonar lake sediment.</title>
        <authorList>
            <person name="Joshi A."/>
            <person name="Thite S."/>
        </authorList>
    </citation>
    <scope>NUCLEOTIDE SEQUENCE [LARGE SCALE GENOMIC DNA]</scope>
    <source>
        <strain evidence="11 12">MEB164</strain>
    </source>
</reference>
<feature type="domain" description="Tetrapyrrole biosynthesis uroporphyrinogen III synthase" evidence="10">
    <location>
        <begin position="27"/>
        <end position="199"/>
    </location>
</feature>
<comment type="function">
    <text evidence="6 9">Catalyzes cyclization of the linear tetrapyrrole, hydroxymethylbilane, to the macrocyclic uroporphyrinogen III.</text>
</comment>
<dbReference type="RefSeq" id="WP_405337943.1">
    <property type="nucleotide sequence ID" value="NZ_JBANFI010000002.1"/>
</dbReference>
<keyword evidence="4 9" id="KW-0456">Lyase</keyword>
<comment type="pathway">
    <text evidence="1 9">Porphyrin-containing compound metabolism; protoporphyrin-IX biosynthesis; coproporphyrinogen-III from 5-aminolevulinate: step 3/4.</text>
</comment>
<name>A0ABW8PVQ6_9GAMM</name>